<keyword evidence="3" id="KW-1185">Reference proteome</keyword>
<evidence type="ECO:0000259" key="1">
    <source>
        <dbReference type="Pfam" id="PF09011"/>
    </source>
</evidence>
<dbReference type="EMBL" id="CYKH01001630">
    <property type="protein sequence ID" value="CUG88302.1"/>
    <property type="molecule type" value="Genomic_DNA"/>
</dbReference>
<dbReference type="AlphaFoldDB" id="A0A0S4JH10"/>
<reference evidence="3" key="1">
    <citation type="submission" date="2015-09" db="EMBL/GenBank/DDBJ databases">
        <authorList>
            <consortium name="Pathogen Informatics"/>
        </authorList>
    </citation>
    <scope>NUCLEOTIDE SEQUENCE [LARGE SCALE GENOMIC DNA]</scope>
    <source>
        <strain evidence="3">Lake Konstanz</strain>
    </source>
</reference>
<dbReference type="CDD" id="cd00084">
    <property type="entry name" value="HMG-box_SF"/>
    <property type="match status" value="1"/>
</dbReference>
<proteinExistence type="predicted"/>
<protein>
    <submittedName>
        <fullName evidence="2">Kinetoplast-associated protein, putative</fullName>
    </submittedName>
</protein>
<sequence length="123" mass="13927">MLRRTSCVLAISPYSMFLKSEAKSALYQKLTVGERGKALSARWKSLTKTQRKNFAEKAQKESYAPRAPKTTVSLAAPVVAAPSAPLVVLSDYHRFVQRKFPKLTGNPRQRLRRIAKLWQERPA</sequence>
<dbReference type="InterPro" id="IPR009071">
    <property type="entry name" value="HMG_box_dom"/>
</dbReference>
<dbReference type="InterPro" id="IPR036910">
    <property type="entry name" value="HMG_box_dom_sf"/>
</dbReference>
<dbReference type="VEuPathDB" id="TriTrypDB:BSAL_14825"/>
<dbReference type="SUPFAM" id="SSF47095">
    <property type="entry name" value="HMG-box"/>
    <property type="match status" value="1"/>
</dbReference>
<dbReference type="PANTHER" id="PTHR37564:SF4">
    <property type="entry name" value="DNA-ASSOCIATED PROTEIN, PUTATIVE-RELATED"/>
    <property type="match status" value="1"/>
</dbReference>
<gene>
    <name evidence="2" type="ORF">BSAL_14825</name>
</gene>
<name>A0A0S4JH10_BODSA</name>
<evidence type="ECO:0000313" key="2">
    <source>
        <dbReference type="EMBL" id="CUG88302.1"/>
    </source>
</evidence>
<organism evidence="2 3">
    <name type="scientific">Bodo saltans</name>
    <name type="common">Flagellated protozoan</name>
    <dbReference type="NCBI Taxonomy" id="75058"/>
    <lineage>
        <taxon>Eukaryota</taxon>
        <taxon>Discoba</taxon>
        <taxon>Euglenozoa</taxon>
        <taxon>Kinetoplastea</taxon>
        <taxon>Metakinetoplastina</taxon>
        <taxon>Eubodonida</taxon>
        <taxon>Bodonidae</taxon>
        <taxon>Bodo</taxon>
    </lineage>
</organism>
<feature type="domain" description="HMG box" evidence="1">
    <location>
        <begin position="12"/>
        <end position="61"/>
    </location>
</feature>
<dbReference type="PANTHER" id="PTHR37564">
    <property type="entry name" value="KINETOPLAST DNA-ASSOCIATED PROTEIN"/>
    <property type="match status" value="1"/>
</dbReference>
<dbReference type="Pfam" id="PF09011">
    <property type="entry name" value="HMG_box_2"/>
    <property type="match status" value="1"/>
</dbReference>
<dbReference type="Gene3D" id="1.10.30.10">
    <property type="entry name" value="High mobility group box domain"/>
    <property type="match status" value="1"/>
</dbReference>
<dbReference type="Proteomes" id="UP000051952">
    <property type="component" value="Unassembled WGS sequence"/>
</dbReference>
<accession>A0A0S4JH10</accession>
<dbReference type="InterPro" id="IPR052695">
    <property type="entry name" value="Kinetoplast-DNA-binding"/>
</dbReference>
<evidence type="ECO:0000313" key="3">
    <source>
        <dbReference type="Proteomes" id="UP000051952"/>
    </source>
</evidence>